<reference evidence="2 3" key="1">
    <citation type="submission" date="2019-09" db="EMBL/GenBank/DDBJ databases">
        <authorList>
            <person name="Dittami M. S."/>
        </authorList>
    </citation>
    <scope>NUCLEOTIDE SEQUENCE [LARGE SCALE GENOMIC DNA]</scope>
    <source>
        <strain evidence="2">SPHINGO391</strain>
    </source>
</reference>
<keyword evidence="1" id="KW-0812">Transmembrane</keyword>
<evidence type="ECO:0008006" key="4">
    <source>
        <dbReference type="Google" id="ProtNLM"/>
    </source>
</evidence>
<feature type="transmembrane region" description="Helical" evidence="1">
    <location>
        <begin position="20"/>
        <end position="39"/>
    </location>
</feature>
<gene>
    <name evidence="2" type="ORF">SPHINGO391_500078</name>
</gene>
<keyword evidence="1" id="KW-0472">Membrane</keyword>
<evidence type="ECO:0000313" key="3">
    <source>
        <dbReference type="Proteomes" id="UP000326857"/>
    </source>
</evidence>
<dbReference type="AlphaFoldDB" id="A0A5E8A8Q3"/>
<organism evidence="2 3">
    <name type="scientific">Sphingomonas aurantiaca</name>
    <dbReference type="NCBI Taxonomy" id="185949"/>
    <lineage>
        <taxon>Bacteria</taxon>
        <taxon>Pseudomonadati</taxon>
        <taxon>Pseudomonadota</taxon>
        <taxon>Alphaproteobacteria</taxon>
        <taxon>Sphingomonadales</taxon>
        <taxon>Sphingomonadaceae</taxon>
        <taxon>Sphingomonas</taxon>
    </lineage>
</organism>
<proteinExistence type="predicted"/>
<dbReference type="RefSeq" id="WP_151991803.1">
    <property type="nucleotide sequence ID" value="NZ_LR701528.1"/>
</dbReference>
<evidence type="ECO:0000256" key="1">
    <source>
        <dbReference type="SAM" id="Phobius"/>
    </source>
</evidence>
<name>A0A5E8A8Q3_9SPHN</name>
<sequence>MTQFPASPSFGPSLQQLNRATLIAAGTAAVLLVVAVLPAEYGRDPTGIGGLLGLTAIGDSKRAATKPAFTPPVTVVTADESAATQSLEQSKKVSIDLAPDEGREIKALMNKGDKITYFWQTNGADVRYELHGERIGAADGEYTSYKKGESTGEHGDFVAPFDGTHGWYWRNRSGKPVKITVNASGTFQTLEAKP</sequence>
<keyword evidence="1" id="KW-1133">Transmembrane helix</keyword>
<evidence type="ECO:0000313" key="2">
    <source>
        <dbReference type="EMBL" id="VVT27836.1"/>
    </source>
</evidence>
<protein>
    <recommendedName>
        <fullName evidence="4">Transmembrane anchor protein</fullName>
    </recommendedName>
</protein>
<accession>A0A5E8A8Q3</accession>
<dbReference type="EMBL" id="CABVLI010000046">
    <property type="protein sequence ID" value="VVT27836.1"/>
    <property type="molecule type" value="Genomic_DNA"/>
</dbReference>
<dbReference type="Proteomes" id="UP000326857">
    <property type="component" value="Unassembled WGS sequence"/>
</dbReference>